<feature type="transmembrane region" description="Helical" evidence="7">
    <location>
        <begin position="261"/>
        <end position="278"/>
    </location>
</feature>
<comment type="caution">
    <text evidence="8">The sequence shown here is derived from an EMBL/GenBank/DDBJ whole genome shotgun (WGS) entry which is preliminary data.</text>
</comment>
<dbReference type="AlphaFoldDB" id="A0A5C4R6N1"/>
<gene>
    <name evidence="8" type="ORF">FHD67_08945</name>
</gene>
<comment type="subcellular location">
    <subcellularLocation>
        <location evidence="1">Membrane</location>
        <topology evidence="1">Multi-pass membrane protein</topology>
    </subcellularLocation>
</comment>
<feature type="region of interest" description="Disordered" evidence="6">
    <location>
        <begin position="1"/>
        <end position="54"/>
    </location>
</feature>
<feature type="transmembrane region" description="Helical" evidence="7">
    <location>
        <begin position="284"/>
        <end position="313"/>
    </location>
</feature>
<keyword evidence="3 7" id="KW-0812">Transmembrane</keyword>
<evidence type="ECO:0000256" key="1">
    <source>
        <dbReference type="ARBA" id="ARBA00004141"/>
    </source>
</evidence>
<name>A0A5C4R6N1_9RHOB</name>
<dbReference type="PANTHER" id="PTHR21716">
    <property type="entry name" value="TRANSMEMBRANE PROTEIN"/>
    <property type="match status" value="1"/>
</dbReference>
<feature type="transmembrane region" description="Helical" evidence="7">
    <location>
        <begin position="58"/>
        <end position="79"/>
    </location>
</feature>
<comment type="similarity">
    <text evidence="2">Belongs to the autoinducer-2 exporter (AI-2E) (TC 2.A.86) family.</text>
</comment>
<evidence type="ECO:0000313" key="8">
    <source>
        <dbReference type="EMBL" id="TNH39555.1"/>
    </source>
</evidence>
<feature type="transmembrane region" description="Helical" evidence="7">
    <location>
        <begin position="320"/>
        <end position="342"/>
    </location>
</feature>
<dbReference type="Proteomes" id="UP000304880">
    <property type="component" value="Unassembled WGS sequence"/>
</dbReference>
<feature type="transmembrane region" description="Helical" evidence="7">
    <location>
        <begin position="354"/>
        <end position="380"/>
    </location>
</feature>
<proteinExistence type="inferred from homology"/>
<feature type="compositionally biased region" description="Basic residues" evidence="6">
    <location>
        <begin position="22"/>
        <end position="31"/>
    </location>
</feature>
<reference evidence="8 9" key="1">
    <citation type="submission" date="2019-06" db="EMBL/GenBank/DDBJ databases">
        <authorList>
            <person name="Li J."/>
        </authorList>
    </citation>
    <scope>NUCLEOTIDE SEQUENCE [LARGE SCALE GENOMIC DNA]</scope>
    <source>
        <strain evidence="8 9">CGMCC 1.8012</strain>
    </source>
</reference>
<feature type="transmembrane region" description="Helical" evidence="7">
    <location>
        <begin position="115"/>
        <end position="134"/>
    </location>
</feature>
<evidence type="ECO:0000313" key="9">
    <source>
        <dbReference type="Proteomes" id="UP000304880"/>
    </source>
</evidence>
<dbReference type="Pfam" id="PF01594">
    <property type="entry name" value="AI-2E_transport"/>
    <property type="match status" value="1"/>
</dbReference>
<accession>A0A5C4R6N1</accession>
<evidence type="ECO:0000256" key="3">
    <source>
        <dbReference type="ARBA" id="ARBA00022692"/>
    </source>
</evidence>
<dbReference type="EMBL" id="VDDC01000014">
    <property type="protein sequence ID" value="TNH39555.1"/>
    <property type="molecule type" value="Genomic_DNA"/>
</dbReference>
<keyword evidence="9" id="KW-1185">Reference proteome</keyword>
<organism evidence="8 9">
    <name type="scientific">Paracoccus haeundaensis</name>
    <dbReference type="NCBI Taxonomy" id="225362"/>
    <lineage>
        <taxon>Bacteria</taxon>
        <taxon>Pseudomonadati</taxon>
        <taxon>Pseudomonadota</taxon>
        <taxon>Alphaproteobacteria</taxon>
        <taxon>Rhodobacterales</taxon>
        <taxon>Paracoccaceae</taxon>
        <taxon>Paracoccus</taxon>
    </lineage>
</organism>
<keyword evidence="4 7" id="KW-1133">Transmembrane helix</keyword>
<evidence type="ECO:0000256" key="7">
    <source>
        <dbReference type="SAM" id="Phobius"/>
    </source>
</evidence>
<dbReference type="GO" id="GO:0016020">
    <property type="term" value="C:membrane"/>
    <property type="evidence" value="ECO:0007669"/>
    <property type="project" value="UniProtKB-SubCell"/>
</dbReference>
<sequence length="398" mass="41887">MKGNPRPVSRLVRPRQGARAGRNPRPHRRLVPVHPAGDPMTQLSPAPAPAPPTARRSLTTGTIVATLALAVLLAAAWIWSNLLLMSFAAILIAIALRAGARGLNRLLGLNVKLGVLVVLLGVVAVLALLVRLAGPSVGDQFGQLADALPGSWQAIQDWASSWPVADTVIQRGEAAAGEDNAMQLAQRLPDVFGMVLGGLNSVLGSLSSAFLLLILSLYIAMEADLYRGGALRLVPLPRRPRAAQIMDELGEQLGRWMAGQALDMGIVAVLAGIGLYLLDVPLAFILAVIAGLTNIVPIIGPFFSGAIAVVVAAPQGLDTAIYVALLFTVIQVFEGEVLMPMIQKYAVQLPPALTVLAIVAVGALFGLVAVILATPLLIVVMHLVRRIYVEDVLGGRMD</sequence>
<feature type="transmembrane region" description="Helical" evidence="7">
    <location>
        <begin position="85"/>
        <end position="103"/>
    </location>
</feature>
<dbReference type="GO" id="GO:0055085">
    <property type="term" value="P:transmembrane transport"/>
    <property type="evidence" value="ECO:0007669"/>
    <property type="project" value="TreeGrafter"/>
</dbReference>
<dbReference type="InterPro" id="IPR002549">
    <property type="entry name" value="AI-2E-like"/>
</dbReference>
<protein>
    <submittedName>
        <fullName evidence="8">AI-2E family transporter</fullName>
    </submittedName>
</protein>
<keyword evidence="5 7" id="KW-0472">Membrane</keyword>
<evidence type="ECO:0000256" key="5">
    <source>
        <dbReference type="ARBA" id="ARBA00023136"/>
    </source>
</evidence>
<evidence type="ECO:0000256" key="2">
    <source>
        <dbReference type="ARBA" id="ARBA00009773"/>
    </source>
</evidence>
<feature type="transmembrane region" description="Helical" evidence="7">
    <location>
        <begin position="191"/>
        <end position="219"/>
    </location>
</feature>
<evidence type="ECO:0000256" key="6">
    <source>
        <dbReference type="SAM" id="MobiDB-lite"/>
    </source>
</evidence>
<dbReference type="PANTHER" id="PTHR21716:SF62">
    <property type="entry name" value="TRANSPORT PROTEIN YDBI-RELATED"/>
    <property type="match status" value="1"/>
</dbReference>
<evidence type="ECO:0000256" key="4">
    <source>
        <dbReference type="ARBA" id="ARBA00022989"/>
    </source>
</evidence>